<dbReference type="InterPro" id="IPR028362">
    <property type="entry name" value="AlgI"/>
</dbReference>
<dbReference type="RefSeq" id="WP_118764067.1">
    <property type="nucleotide sequence ID" value="NZ_CABJCF010000001.1"/>
</dbReference>
<comment type="similarity">
    <text evidence="2 7">Belongs to the membrane-bound acyltransferase family.</text>
</comment>
<dbReference type="GO" id="GO:0005886">
    <property type="term" value="C:plasma membrane"/>
    <property type="evidence" value="ECO:0007669"/>
    <property type="project" value="UniProtKB-SubCell"/>
</dbReference>
<evidence type="ECO:0000313" key="10">
    <source>
        <dbReference type="Proteomes" id="UP000284731"/>
    </source>
</evidence>
<dbReference type="PANTHER" id="PTHR13285:SF18">
    <property type="entry name" value="PROTEIN-CYSTEINE N-PALMITOYLTRANSFERASE RASP"/>
    <property type="match status" value="1"/>
</dbReference>
<comment type="subcellular location">
    <subcellularLocation>
        <location evidence="1">Cell membrane</location>
        <topology evidence="1">Multi-pass membrane protein</topology>
    </subcellularLocation>
</comment>
<feature type="transmembrane region" description="Helical" evidence="8">
    <location>
        <begin position="80"/>
        <end position="98"/>
    </location>
</feature>
<keyword evidence="3 7" id="KW-1003">Cell membrane</keyword>
<name>A0A412PHB3_9FIRM</name>
<dbReference type="AlphaFoldDB" id="A0A412PHB3"/>
<keyword evidence="4 8" id="KW-0812">Transmembrane</keyword>
<keyword evidence="7" id="KW-0012">Acyltransferase</keyword>
<dbReference type="InterPro" id="IPR004299">
    <property type="entry name" value="MBOAT_fam"/>
</dbReference>
<dbReference type="EMBL" id="QRWX01000001">
    <property type="protein sequence ID" value="RGT57553.1"/>
    <property type="molecule type" value="Genomic_DNA"/>
</dbReference>
<evidence type="ECO:0000256" key="3">
    <source>
        <dbReference type="ARBA" id="ARBA00022475"/>
    </source>
</evidence>
<dbReference type="InterPro" id="IPR051085">
    <property type="entry name" value="MB_O-acyltransferase"/>
</dbReference>
<feature type="transmembrane region" description="Helical" evidence="8">
    <location>
        <begin position="118"/>
        <end position="136"/>
    </location>
</feature>
<evidence type="ECO:0000256" key="4">
    <source>
        <dbReference type="ARBA" id="ARBA00022692"/>
    </source>
</evidence>
<keyword evidence="5 8" id="KW-1133">Transmembrane helix</keyword>
<accession>A0A412PHB3</accession>
<feature type="transmembrane region" description="Helical" evidence="8">
    <location>
        <begin position="389"/>
        <end position="415"/>
    </location>
</feature>
<dbReference type="GO" id="GO:0042121">
    <property type="term" value="P:alginic acid biosynthetic process"/>
    <property type="evidence" value="ECO:0007669"/>
    <property type="project" value="InterPro"/>
</dbReference>
<reference evidence="9 10" key="1">
    <citation type="submission" date="2018-08" db="EMBL/GenBank/DDBJ databases">
        <title>A genome reference for cultivated species of the human gut microbiota.</title>
        <authorList>
            <person name="Zou Y."/>
            <person name="Xue W."/>
            <person name="Luo G."/>
        </authorList>
    </citation>
    <scope>NUCLEOTIDE SEQUENCE [LARGE SCALE GENOMIC DNA]</scope>
    <source>
        <strain evidence="9 10">AF18-46</strain>
    </source>
</reference>
<dbReference type="InterPro" id="IPR024194">
    <property type="entry name" value="Ac/AlaTfrase_AlgI/DltB"/>
</dbReference>
<evidence type="ECO:0000313" key="9">
    <source>
        <dbReference type="EMBL" id="RGT57553.1"/>
    </source>
</evidence>
<comment type="caution">
    <text evidence="9">The sequence shown here is derived from an EMBL/GenBank/DDBJ whole genome shotgun (WGS) entry which is preliminary data.</text>
</comment>
<gene>
    <name evidence="9" type="ORF">DWX20_00445</name>
</gene>
<feature type="transmembrane region" description="Helical" evidence="8">
    <location>
        <begin position="341"/>
        <end position="361"/>
    </location>
</feature>
<sequence length="504" mass="58495">MNKLMYSAPLYFVAFLPMIIMLYQLCPQKFRKFVLLLANYAFFFIWSKFFLVYQVITMLITYVSAKVIDHTANKKTKKISLFIAIVINLGVLVVLKYTNFFGENIFAIFHQPFTPVRLIAPIGISYYTLQMISYLMDTSSGKIHSDHSIVDFAVYANFFPTLIQGPITRFNEIKDSIHAGNPITYQNLKFGSQRILFGLMKKMIIADRLDPAVSKIFTSYTQDGLFSLIGAVLCTIQLYMDFSGIVDICLGSAEIFGIKLPENFRQPFFAENASDFWRRWHITLGTFLRDYVFYPISLAKPIRRLSKFFTKHFGKAAGKFIGPFIALFAVWFLNGLWHGPYWSYIFYGLYYFCFMVLEIILKKPIDTFLKKYQIDDNHIGLRLFRFIKLFIIVIIGELFFRAQTLAVGWTMFSSIFTNFNLSTFNGTLPFLRLDMIDWIIVIVGALTIFLVDIYKEFHGSIRNAIEQKPTWIRWSIIYTCIFATLIFGAYGPGYDIVAMIYAEF</sequence>
<dbReference type="Pfam" id="PF03062">
    <property type="entry name" value="MBOAT"/>
    <property type="match status" value="1"/>
</dbReference>
<evidence type="ECO:0000256" key="6">
    <source>
        <dbReference type="ARBA" id="ARBA00023136"/>
    </source>
</evidence>
<evidence type="ECO:0000256" key="5">
    <source>
        <dbReference type="ARBA" id="ARBA00022989"/>
    </source>
</evidence>
<proteinExistence type="inferred from homology"/>
<feature type="transmembrane region" description="Helical" evidence="8">
    <location>
        <begin position="316"/>
        <end position="335"/>
    </location>
</feature>
<feature type="transmembrane region" description="Helical" evidence="8">
    <location>
        <begin position="475"/>
        <end position="502"/>
    </location>
</feature>
<dbReference type="PIRSF" id="PIRSF016636">
    <property type="entry name" value="AlgI_DltB"/>
    <property type="match status" value="1"/>
</dbReference>
<feature type="transmembrane region" description="Helical" evidence="8">
    <location>
        <begin position="6"/>
        <end position="23"/>
    </location>
</feature>
<dbReference type="Proteomes" id="UP000284731">
    <property type="component" value="Unassembled WGS sequence"/>
</dbReference>
<dbReference type="PIRSF" id="PIRSF500217">
    <property type="entry name" value="AlgI"/>
    <property type="match status" value="1"/>
</dbReference>
<feature type="transmembrane region" description="Helical" evidence="8">
    <location>
        <begin position="52"/>
        <end position="68"/>
    </location>
</feature>
<evidence type="ECO:0000256" key="8">
    <source>
        <dbReference type="SAM" id="Phobius"/>
    </source>
</evidence>
<evidence type="ECO:0000256" key="7">
    <source>
        <dbReference type="PIRNR" id="PIRNR016636"/>
    </source>
</evidence>
<organism evidence="9 10">
    <name type="scientific">Solobacterium moorei</name>
    <dbReference type="NCBI Taxonomy" id="102148"/>
    <lineage>
        <taxon>Bacteria</taxon>
        <taxon>Bacillati</taxon>
        <taxon>Bacillota</taxon>
        <taxon>Erysipelotrichia</taxon>
        <taxon>Erysipelotrichales</taxon>
        <taxon>Erysipelotrichaceae</taxon>
        <taxon>Solobacterium</taxon>
    </lineage>
</organism>
<dbReference type="PANTHER" id="PTHR13285">
    <property type="entry name" value="ACYLTRANSFERASE"/>
    <property type="match status" value="1"/>
</dbReference>
<evidence type="ECO:0000256" key="2">
    <source>
        <dbReference type="ARBA" id="ARBA00010323"/>
    </source>
</evidence>
<keyword evidence="7" id="KW-0808">Transferase</keyword>
<evidence type="ECO:0000256" key="1">
    <source>
        <dbReference type="ARBA" id="ARBA00004651"/>
    </source>
</evidence>
<dbReference type="GO" id="GO:0016746">
    <property type="term" value="F:acyltransferase activity"/>
    <property type="evidence" value="ECO:0007669"/>
    <property type="project" value="UniProtKB-KW"/>
</dbReference>
<protein>
    <submittedName>
        <fullName evidence="9">MBOAT family protein</fullName>
    </submittedName>
</protein>
<feature type="transmembrane region" description="Helical" evidence="8">
    <location>
        <begin position="435"/>
        <end position="454"/>
    </location>
</feature>
<keyword evidence="6 7" id="KW-0472">Membrane</keyword>